<evidence type="ECO:0000313" key="2">
    <source>
        <dbReference type="EMBL" id="OZM73670.1"/>
    </source>
</evidence>
<protein>
    <submittedName>
        <fullName evidence="2">Uncharacterized protein</fullName>
    </submittedName>
</protein>
<dbReference type="InParanoid" id="A0A263D5D5"/>
<gene>
    <name evidence="2" type="ORF">CFN78_09115</name>
</gene>
<reference evidence="2 3" key="1">
    <citation type="submission" date="2017-07" db="EMBL/GenBank/DDBJ databases">
        <title>Amycolatopsis antarcticus sp. nov., isolated from the surface of an Antarcticus brown macroalga.</title>
        <authorList>
            <person name="Wang J."/>
            <person name="Leiva S."/>
            <person name="Huang J."/>
            <person name="Huang Y."/>
        </authorList>
    </citation>
    <scope>NUCLEOTIDE SEQUENCE [LARGE SCALE GENOMIC DNA]</scope>
    <source>
        <strain evidence="2 3">AU-G6</strain>
    </source>
</reference>
<keyword evidence="3" id="KW-1185">Reference proteome</keyword>
<accession>A0A263D5D5</accession>
<dbReference type="Proteomes" id="UP000242444">
    <property type="component" value="Unassembled WGS sequence"/>
</dbReference>
<sequence length="91" mass="9890">MGKKDRDKKAPDSKGKKGAGKKKGAEKGLGKRKDTVKRKDAGKDDPRTVVRKLMKAGKVKKKCCRSKPRCKKCPVLALKKARAKAETGKAA</sequence>
<dbReference type="AlphaFoldDB" id="A0A263D5D5"/>
<dbReference type="EMBL" id="NKYE01000004">
    <property type="protein sequence ID" value="OZM73670.1"/>
    <property type="molecule type" value="Genomic_DNA"/>
</dbReference>
<name>A0A263D5D5_9PSEU</name>
<feature type="region of interest" description="Disordered" evidence="1">
    <location>
        <begin position="1"/>
        <end position="48"/>
    </location>
</feature>
<dbReference type="RefSeq" id="WP_094862187.1">
    <property type="nucleotide sequence ID" value="NZ_NKYE01000004.1"/>
</dbReference>
<comment type="caution">
    <text evidence="2">The sequence shown here is derived from an EMBL/GenBank/DDBJ whole genome shotgun (WGS) entry which is preliminary data.</text>
</comment>
<evidence type="ECO:0000256" key="1">
    <source>
        <dbReference type="SAM" id="MobiDB-lite"/>
    </source>
</evidence>
<feature type="compositionally biased region" description="Basic and acidic residues" evidence="1">
    <location>
        <begin position="23"/>
        <end position="48"/>
    </location>
</feature>
<feature type="compositionally biased region" description="Basic and acidic residues" evidence="1">
    <location>
        <begin position="1"/>
        <end position="15"/>
    </location>
</feature>
<organism evidence="2 3">
    <name type="scientific">Amycolatopsis antarctica</name>
    <dbReference type="NCBI Taxonomy" id="1854586"/>
    <lineage>
        <taxon>Bacteria</taxon>
        <taxon>Bacillati</taxon>
        <taxon>Actinomycetota</taxon>
        <taxon>Actinomycetes</taxon>
        <taxon>Pseudonocardiales</taxon>
        <taxon>Pseudonocardiaceae</taxon>
        <taxon>Amycolatopsis</taxon>
    </lineage>
</organism>
<evidence type="ECO:0000313" key="3">
    <source>
        <dbReference type="Proteomes" id="UP000242444"/>
    </source>
</evidence>
<proteinExistence type="predicted"/>